<dbReference type="AlphaFoldDB" id="A0A1I2DUM2"/>
<name>A0A1I2DUM2_9MICO</name>
<keyword evidence="2" id="KW-0547">Nucleotide-binding</keyword>
<feature type="domain" description="DZANK-type" evidence="1">
    <location>
        <begin position="165"/>
        <end position="209"/>
    </location>
</feature>
<dbReference type="RefSeq" id="WP_219810176.1">
    <property type="nucleotide sequence ID" value="NZ_BNAN01000001.1"/>
</dbReference>
<keyword evidence="3" id="KW-1185">Reference proteome</keyword>
<keyword evidence="2" id="KW-0347">Helicase</keyword>
<protein>
    <submittedName>
        <fullName evidence="2">Replication restart DNA helicase PriA</fullName>
    </submittedName>
</protein>
<dbReference type="EMBL" id="FONZ01000001">
    <property type="protein sequence ID" value="SFE83953.1"/>
    <property type="molecule type" value="Genomic_DNA"/>
</dbReference>
<dbReference type="STRING" id="285351.SAMN04488035_0728"/>
<proteinExistence type="predicted"/>
<evidence type="ECO:0000259" key="1">
    <source>
        <dbReference type="Pfam" id="PF12773"/>
    </source>
</evidence>
<accession>A0A1I2DUM2</accession>
<dbReference type="InterPro" id="IPR025874">
    <property type="entry name" value="DZR"/>
</dbReference>
<keyword evidence="2" id="KW-0378">Hydrolase</keyword>
<dbReference type="Pfam" id="PF12773">
    <property type="entry name" value="DZR"/>
    <property type="match status" value="1"/>
</dbReference>
<evidence type="ECO:0000313" key="3">
    <source>
        <dbReference type="Proteomes" id="UP000198520"/>
    </source>
</evidence>
<dbReference type="GO" id="GO:0004386">
    <property type="term" value="F:helicase activity"/>
    <property type="evidence" value="ECO:0007669"/>
    <property type="project" value="UniProtKB-KW"/>
</dbReference>
<dbReference type="Proteomes" id="UP000198520">
    <property type="component" value="Unassembled WGS sequence"/>
</dbReference>
<reference evidence="3" key="1">
    <citation type="submission" date="2016-10" db="EMBL/GenBank/DDBJ databases">
        <authorList>
            <person name="Varghese N."/>
            <person name="Submissions S."/>
        </authorList>
    </citation>
    <scope>NUCLEOTIDE SEQUENCE [LARGE SCALE GENOMIC DNA]</scope>
    <source>
        <strain evidence="3">DSM 19083</strain>
    </source>
</reference>
<keyword evidence="2" id="KW-0067">ATP-binding</keyword>
<evidence type="ECO:0000313" key="2">
    <source>
        <dbReference type="EMBL" id="SFE83953.1"/>
    </source>
</evidence>
<gene>
    <name evidence="2" type="ORF">SAMN04488035_0728</name>
</gene>
<sequence>MTTPIAFTDNVRDLSNREGFQFEFRCERCGNGYRSAFQPDMLERGKGLLRTVGGVLGGRAGHITNMASSWAMDRGTNSAAKDKALGQAVTEVAHRFEQCRGCGQWVCGDVCWNGEVGQCARCSPIVAEQLAQLQADARERQLRERLADTDLVGNLSLERQAVVLCPSCGARAEGGKFCGECGSALALVRACSGCGHENPSTAKFCAECGTSATA</sequence>
<organism evidence="2 3">
    <name type="scientific">Flavimobilis marinus</name>
    <dbReference type="NCBI Taxonomy" id="285351"/>
    <lineage>
        <taxon>Bacteria</taxon>
        <taxon>Bacillati</taxon>
        <taxon>Actinomycetota</taxon>
        <taxon>Actinomycetes</taxon>
        <taxon>Micrococcales</taxon>
        <taxon>Jonesiaceae</taxon>
        <taxon>Flavimobilis</taxon>
    </lineage>
</organism>